<dbReference type="OMA" id="PLMDEIW"/>
<dbReference type="EMBL" id="CDMY01000624">
    <property type="protein sequence ID" value="CEM26947.1"/>
    <property type="molecule type" value="Genomic_DNA"/>
</dbReference>
<feature type="region of interest" description="Disordered" evidence="1">
    <location>
        <begin position="210"/>
        <end position="305"/>
    </location>
</feature>
<evidence type="ECO:0000313" key="2">
    <source>
        <dbReference type="EMBL" id="CEM26947.1"/>
    </source>
</evidence>
<protein>
    <submittedName>
        <fullName evidence="2">Uncharacterized protein</fullName>
    </submittedName>
</protein>
<dbReference type="Proteomes" id="UP000041254">
    <property type="component" value="Unassembled WGS sequence"/>
</dbReference>
<evidence type="ECO:0000313" key="3">
    <source>
        <dbReference type="Proteomes" id="UP000041254"/>
    </source>
</evidence>
<organism evidence="2 3">
    <name type="scientific">Vitrella brassicaformis (strain CCMP3155)</name>
    <dbReference type="NCBI Taxonomy" id="1169540"/>
    <lineage>
        <taxon>Eukaryota</taxon>
        <taxon>Sar</taxon>
        <taxon>Alveolata</taxon>
        <taxon>Colpodellida</taxon>
        <taxon>Vitrellaceae</taxon>
        <taxon>Vitrella</taxon>
    </lineage>
</organism>
<accession>A0A0G4GCF1</accession>
<name>A0A0G4GCF1_VITBC</name>
<proteinExistence type="predicted"/>
<reference evidence="2 3" key="1">
    <citation type="submission" date="2014-11" db="EMBL/GenBank/DDBJ databases">
        <authorList>
            <person name="Zhu J."/>
            <person name="Qi W."/>
            <person name="Song R."/>
        </authorList>
    </citation>
    <scope>NUCLEOTIDE SEQUENCE [LARGE SCALE GENOMIC DNA]</scope>
</reference>
<sequence length="305" mass="33987">MAYLRSSAFDSVEDWLGSAFQPGSTEEISPEEEHEAAVDLSRRRKGIKYFTAARHTDRPSTSFYSRSFPMYSPDALEGYYQEVFSDVLRLAGDKVDARTRHKMPFDGGVLYFSADSRANLFGLFASEDVPTTVAFRCLWQAMDVFDDLSVDTALDTIDATLRFDHDFMRDAFGVAPLMDEIWQRWARVGDGQAFQASDFDYSRRFPPTCAEDDLDENSPVSMEAHSPLSRKRARQPSMDPSEQPHAGASPRPSSAHADGDSFSGEGDAGRESWSPEKGVVQATAGEERRMSSPESSPVKRMSVPD</sequence>
<dbReference type="OrthoDB" id="443500at2759"/>
<evidence type="ECO:0000256" key="1">
    <source>
        <dbReference type="SAM" id="MobiDB-lite"/>
    </source>
</evidence>
<gene>
    <name evidence="2" type="ORF">Vbra_22164</name>
</gene>
<keyword evidence="3" id="KW-1185">Reference proteome</keyword>
<dbReference type="VEuPathDB" id="CryptoDB:Vbra_22164"/>
<dbReference type="InParanoid" id="A0A0G4GCF1"/>
<dbReference type="AlphaFoldDB" id="A0A0G4GCF1"/>